<dbReference type="GO" id="GO:0016020">
    <property type="term" value="C:membrane"/>
    <property type="evidence" value="ECO:0007669"/>
    <property type="project" value="InterPro"/>
</dbReference>
<dbReference type="Pfam" id="PF02518">
    <property type="entry name" value="HATPase_c"/>
    <property type="match status" value="1"/>
</dbReference>
<gene>
    <name evidence="6" type="ORF">F6U93_08520</name>
</gene>
<dbReference type="Pfam" id="PF13424">
    <property type="entry name" value="TPR_12"/>
    <property type="match status" value="1"/>
</dbReference>
<keyword evidence="4" id="KW-1133">Transmembrane helix</keyword>
<dbReference type="InterPro" id="IPR036890">
    <property type="entry name" value="HATPase_C_sf"/>
</dbReference>
<reference evidence="6 7" key="1">
    <citation type="submission" date="2019-09" db="EMBL/GenBank/DDBJ databases">
        <authorList>
            <person name="Cao W.R."/>
        </authorList>
    </citation>
    <scope>NUCLEOTIDE SEQUENCE [LARGE SCALE GENOMIC DNA]</scope>
    <source>
        <strain evidence="6 7">B1N29</strain>
    </source>
</reference>
<evidence type="ECO:0000259" key="5">
    <source>
        <dbReference type="PROSITE" id="PS50109"/>
    </source>
</evidence>
<keyword evidence="1" id="KW-0808">Transferase</keyword>
<evidence type="ECO:0000313" key="7">
    <source>
        <dbReference type="Proteomes" id="UP000441333"/>
    </source>
</evidence>
<evidence type="ECO:0000256" key="1">
    <source>
        <dbReference type="ARBA" id="ARBA00022679"/>
    </source>
</evidence>
<dbReference type="InterPro" id="IPR003594">
    <property type="entry name" value="HATPase_dom"/>
</dbReference>
<dbReference type="SMART" id="SM00387">
    <property type="entry name" value="HATPase_c"/>
    <property type="match status" value="1"/>
</dbReference>
<feature type="domain" description="Histidine kinase" evidence="5">
    <location>
        <begin position="587"/>
        <end position="673"/>
    </location>
</feature>
<keyword evidence="4" id="KW-0812">Transmembrane</keyword>
<dbReference type="PROSITE" id="PS50109">
    <property type="entry name" value="HIS_KIN"/>
    <property type="match status" value="1"/>
</dbReference>
<keyword evidence="2" id="KW-0418">Kinase</keyword>
<evidence type="ECO:0000313" key="6">
    <source>
        <dbReference type="EMBL" id="KAB1067975.1"/>
    </source>
</evidence>
<keyword evidence="3" id="KW-0902">Two-component regulatory system</keyword>
<dbReference type="AlphaFoldDB" id="A0A6N6MGB0"/>
<evidence type="ECO:0000256" key="3">
    <source>
        <dbReference type="ARBA" id="ARBA00023012"/>
    </source>
</evidence>
<dbReference type="Gene3D" id="1.20.5.1930">
    <property type="match status" value="1"/>
</dbReference>
<dbReference type="SUPFAM" id="SSF55874">
    <property type="entry name" value="ATPase domain of HSP90 chaperone/DNA topoisomerase II/histidine kinase"/>
    <property type="match status" value="1"/>
</dbReference>
<accession>A0A6N6MGB0</accession>
<keyword evidence="4" id="KW-0472">Membrane</keyword>
<feature type="transmembrane region" description="Helical" evidence="4">
    <location>
        <begin position="418"/>
        <end position="438"/>
    </location>
</feature>
<protein>
    <submittedName>
        <fullName evidence="6">Tetratricopeptide repeat protein</fullName>
    </submittedName>
</protein>
<dbReference type="CDD" id="cd16917">
    <property type="entry name" value="HATPase_UhpB-NarQ-NarX-like"/>
    <property type="match status" value="1"/>
</dbReference>
<evidence type="ECO:0000256" key="2">
    <source>
        <dbReference type="ARBA" id="ARBA00022777"/>
    </source>
</evidence>
<dbReference type="InterPro" id="IPR011990">
    <property type="entry name" value="TPR-like_helical_dom_sf"/>
</dbReference>
<organism evidence="6 7">
    <name type="scientific">Pseudotamlana haliotis</name>
    <dbReference type="NCBI Taxonomy" id="2614804"/>
    <lineage>
        <taxon>Bacteria</taxon>
        <taxon>Pseudomonadati</taxon>
        <taxon>Bacteroidota</taxon>
        <taxon>Flavobacteriia</taxon>
        <taxon>Flavobacteriales</taxon>
        <taxon>Flavobacteriaceae</taxon>
        <taxon>Pseudotamlana</taxon>
    </lineage>
</organism>
<dbReference type="GO" id="GO:0000155">
    <property type="term" value="F:phosphorelay sensor kinase activity"/>
    <property type="evidence" value="ECO:0007669"/>
    <property type="project" value="InterPro"/>
</dbReference>
<dbReference type="Gene3D" id="1.25.40.10">
    <property type="entry name" value="Tetratricopeptide repeat domain"/>
    <property type="match status" value="1"/>
</dbReference>
<dbReference type="EMBL" id="WAAT01000042">
    <property type="protein sequence ID" value="KAB1067975.1"/>
    <property type="molecule type" value="Genomic_DNA"/>
</dbReference>
<dbReference type="Gene3D" id="3.30.565.10">
    <property type="entry name" value="Histidine kinase-like ATPase, C-terminal domain"/>
    <property type="match status" value="1"/>
</dbReference>
<dbReference type="GO" id="GO:0046983">
    <property type="term" value="F:protein dimerization activity"/>
    <property type="evidence" value="ECO:0007669"/>
    <property type="project" value="InterPro"/>
</dbReference>
<dbReference type="InterPro" id="IPR050482">
    <property type="entry name" value="Sensor_HK_TwoCompSys"/>
</dbReference>
<name>A0A6N6MGB0_9FLAO</name>
<comment type="caution">
    <text evidence="6">The sequence shown here is derived from an EMBL/GenBank/DDBJ whole genome shotgun (WGS) entry which is preliminary data.</text>
</comment>
<keyword evidence="7" id="KW-1185">Reference proteome</keyword>
<dbReference type="InterPro" id="IPR005467">
    <property type="entry name" value="His_kinase_dom"/>
</dbReference>
<sequence length="673" mass="77887">MRSVYFLLLFIMLCVRFSYAQMYSEEKFDSILSYLNKADSPKRNFKNREQLVLKAKALAAQINSYSLQQKSNEQLIALYGEFDKDTLFVRYIHENLSLAQKIKDTALMANMTKKLGYYYFDKIHDSAYYYNNKAEKLYRGLKDHYNTANVLLDIAILQRESKDYTASELTSIEGIKLLNKIEHPSKEVIRKKAYLYNNLGVVFNVLEQFDKSIEYQRKSIALKLKLKGNNKHSIAISNNNLGNVLKEAGRYELAINTLKEILDDEILVKERPGFHALVLDNYAHALYLSGDRSALPGLYHKALKLSEARGKDSYNSIIILQHLAEYYNEISLKDSAKYYAYEAKRIAEKFYNDDLLKSLKLLSEIEEGEVAATHLRHYIRLNDSLQKRERVTRNKFARIKFETNEIEEENVRIAKERMWLLIISIVIIVASVLLYIIFAQRNKNKDLEFIQKQQETNEEIYNLMLSQNEVVEDARALEKKRISEELHDGVLGKLFGARLSLDSLNMTHTEEAIRTRGQYINQLKVIEEEIRKVSHELNTDFVSGSGFRDIIKTLVETQTATYGLRYTIDWQNAIDWDDVSNKIKIHFYRIIQEALHNIYKHAEATDVQFIFKLENKAVSLSIVDNGSGFDVNRVKSGIGIKNMKSRINEINGTLAISSQKEEGTTVKIDVPIS</sequence>
<dbReference type="PANTHER" id="PTHR24421">
    <property type="entry name" value="NITRATE/NITRITE SENSOR PROTEIN NARX-RELATED"/>
    <property type="match status" value="1"/>
</dbReference>
<proteinExistence type="predicted"/>
<dbReference type="Proteomes" id="UP000441333">
    <property type="component" value="Unassembled WGS sequence"/>
</dbReference>
<evidence type="ECO:0000256" key="4">
    <source>
        <dbReference type="SAM" id="Phobius"/>
    </source>
</evidence>
<dbReference type="InterPro" id="IPR011712">
    <property type="entry name" value="Sig_transdc_His_kin_sub3_dim/P"/>
</dbReference>
<dbReference type="Pfam" id="PF07730">
    <property type="entry name" value="HisKA_3"/>
    <property type="match status" value="1"/>
</dbReference>
<dbReference type="SUPFAM" id="SSF48452">
    <property type="entry name" value="TPR-like"/>
    <property type="match status" value="1"/>
</dbReference>